<proteinExistence type="predicted"/>
<gene>
    <name evidence="2" type="ORF">K6Q96_09045</name>
</gene>
<keyword evidence="3" id="KW-1185">Reference proteome</keyword>
<feature type="signal peptide" evidence="1">
    <location>
        <begin position="1"/>
        <end position="18"/>
    </location>
</feature>
<evidence type="ECO:0000313" key="3">
    <source>
        <dbReference type="Proteomes" id="UP001056255"/>
    </source>
</evidence>
<reference evidence="2" key="1">
    <citation type="submission" date="2021-08" db="EMBL/GenBank/DDBJ databases">
        <authorList>
            <person name="Sakaguchi M."/>
            <person name="Kikuchi T."/>
            <person name="Urbanczyk H."/>
        </authorList>
    </citation>
    <scope>NUCLEOTIDE SEQUENCE</scope>
    <source>
        <strain evidence="2">020920N</strain>
    </source>
</reference>
<dbReference type="EMBL" id="CP082275">
    <property type="protein sequence ID" value="USH01087.1"/>
    <property type="molecule type" value="Genomic_DNA"/>
</dbReference>
<evidence type="ECO:0008006" key="4">
    <source>
        <dbReference type="Google" id="ProtNLM"/>
    </source>
</evidence>
<feature type="chain" id="PRO_5046368294" description="Lipoprotein" evidence="1">
    <location>
        <begin position="19"/>
        <end position="131"/>
    </location>
</feature>
<evidence type="ECO:0000256" key="1">
    <source>
        <dbReference type="SAM" id="SignalP"/>
    </source>
</evidence>
<name>A0ABY4WVK4_9GAMM</name>
<protein>
    <recommendedName>
        <fullName evidence="4">Lipoprotein</fullName>
    </recommendedName>
</protein>
<sequence>MAKVFIFLFAMIPLSALCKTVPLLESSVTENGTTRTYILEAPATIVSQSPVFDIFKDSPPVSISQAAQWSIEVYSDYFGEEAWGIDSITLDNIPSREYRDRWFYKVNVRGSKYFAVAVLMDGSVFVSKVRE</sequence>
<keyword evidence="1" id="KW-0732">Signal</keyword>
<accession>A0ABY4WVK4</accession>
<dbReference type="Proteomes" id="UP001056255">
    <property type="component" value="Chromosome I"/>
</dbReference>
<dbReference type="RefSeq" id="WP_251875137.1">
    <property type="nucleotide sequence ID" value="NZ_CP082275.1"/>
</dbReference>
<evidence type="ECO:0000313" key="2">
    <source>
        <dbReference type="EMBL" id="USH01087.1"/>
    </source>
</evidence>
<organism evidence="2 3">
    <name type="scientific">Grimontia kaedaensis</name>
    <dbReference type="NCBI Taxonomy" id="2872157"/>
    <lineage>
        <taxon>Bacteria</taxon>
        <taxon>Pseudomonadati</taxon>
        <taxon>Pseudomonadota</taxon>
        <taxon>Gammaproteobacteria</taxon>
        <taxon>Vibrionales</taxon>
        <taxon>Vibrionaceae</taxon>
        <taxon>Grimontia</taxon>
    </lineage>
</organism>